<reference evidence="1" key="1">
    <citation type="submission" date="2023-07" db="EMBL/GenBank/DDBJ databases">
        <authorList>
            <person name="Shahid S."/>
            <person name="Akbar M.Y."/>
            <person name="Ajmal W."/>
            <person name="Ansari A."/>
            <person name="Ghazanfar S."/>
        </authorList>
    </citation>
    <scope>NUCLEOTIDE SEQUENCE</scope>
    <source>
        <strain evidence="1">NIGAB</strain>
    </source>
</reference>
<accession>A0AAP5F3A4</accession>
<protein>
    <submittedName>
        <fullName evidence="1">Uncharacterized protein</fullName>
    </submittedName>
</protein>
<gene>
    <name evidence="1" type="ORF">Q0031_13790</name>
</gene>
<organism evidence="1 2">
    <name type="scientific">Stenotrophomonas geniculata</name>
    <dbReference type="NCBI Taxonomy" id="86188"/>
    <lineage>
        <taxon>Bacteria</taxon>
        <taxon>Pseudomonadati</taxon>
        <taxon>Pseudomonadota</taxon>
        <taxon>Gammaproteobacteria</taxon>
        <taxon>Lysobacterales</taxon>
        <taxon>Lysobacteraceae</taxon>
        <taxon>Stenotrophomonas</taxon>
    </lineage>
</organism>
<sequence length="57" mass="6422">MQWLVDQESADEKSLSILSSNQLQELLVKLERAHQCIVEGIGFDEAGLVKPMIVEPR</sequence>
<evidence type="ECO:0000313" key="1">
    <source>
        <dbReference type="EMBL" id="MDQ7952859.1"/>
    </source>
</evidence>
<proteinExistence type="predicted"/>
<evidence type="ECO:0000313" key="2">
    <source>
        <dbReference type="Proteomes" id="UP001240529"/>
    </source>
</evidence>
<comment type="caution">
    <text evidence="1">The sequence shown here is derived from an EMBL/GenBank/DDBJ whole genome shotgun (WGS) entry which is preliminary data.</text>
</comment>
<name>A0AAP5F3A4_9GAMM</name>
<dbReference type="EMBL" id="JAVIAC010000006">
    <property type="protein sequence ID" value="MDQ7952859.1"/>
    <property type="molecule type" value="Genomic_DNA"/>
</dbReference>
<dbReference type="AlphaFoldDB" id="A0AAP5F3A4"/>
<dbReference type="RefSeq" id="WP_305730417.1">
    <property type="nucleotide sequence ID" value="NZ_JAUZEA010000006.1"/>
</dbReference>
<dbReference type="Proteomes" id="UP001240529">
    <property type="component" value="Unassembled WGS sequence"/>
</dbReference>